<feature type="region of interest" description="Disordered" evidence="1">
    <location>
        <begin position="1"/>
        <end position="45"/>
    </location>
</feature>
<comment type="caution">
    <text evidence="2">The sequence shown here is derived from an EMBL/GenBank/DDBJ whole genome shotgun (WGS) entry which is preliminary data.</text>
</comment>
<dbReference type="AlphaFoldDB" id="A0A8T0NWL8"/>
<organism evidence="2 3">
    <name type="scientific">Panicum virgatum</name>
    <name type="common">Blackwell switchgrass</name>
    <dbReference type="NCBI Taxonomy" id="38727"/>
    <lineage>
        <taxon>Eukaryota</taxon>
        <taxon>Viridiplantae</taxon>
        <taxon>Streptophyta</taxon>
        <taxon>Embryophyta</taxon>
        <taxon>Tracheophyta</taxon>
        <taxon>Spermatophyta</taxon>
        <taxon>Magnoliopsida</taxon>
        <taxon>Liliopsida</taxon>
        <taxon>Poales</taxon>
        <taxon>Poaceae</taxon>
        <taxon>PACMAD clade</taxon>
        <taxon>Panicoideae</taxon>
        <taxon>Panicodae</taxon>
        <taxon>Paniceae</taxon>
        <taxon>Panicinae</taxon>
        <taxon>Panicum</taxon>
        <taxon>Panicum sect. Hiantes</taxon>
    </lineage>
</organism>
<dbReference type="PANTHER" id="PTHR31672">
    <property type="entry name" value="BNACNNG10540D PROTEIN"/>
    <property type="match status" value="1"/>
</dbReference>
<evidence type="ECO:0000256" key="1">
    <source>
        <dbReference type="SAM" id="MobiDB-lite"/>
    </source>
</evidence>
<keyword evidence="3" id="KW-1185">Reference proteome</keyword>
<feature type="compositionally biased region" description="Basic residues" evidence="1">
    <location>
        <begin position="24"/>
        <end position="40"/>
    </location>
</feature>
<dbReference type="EMBL" id="CM029053">
    <property type="protein sequence ID" value="KAG2553967.1"/>
    <property type="molecule type" value="Genomic_DNA"/>
</dbReference>
<evidence type="ECO:0000313" key="3">
    <source>
        <dbReference type="Proteomes" id="UP000823388"/>
    </source>
</evidence>
<dbReference type="Proteomes" id="UP000823388">
    <property type="component" value="Chromosome 9K"/>
</dbReference>
<evidence type="ECO:0008006" key="4">
    <source>
        <dbReference type="Google" id="ProtNLM"/>
    </source>
</evidence>
<accession>A0A8T0NWL8</accession>
<dbReference type="SUPFAM" id="SSF81383">
    <property type="entry name" value="F-box domain"/>
    <property type="match status" value="1"/>
</dbReference>
<protein>
    <recommendedName>
        <fullName evidence="4">F-box domain-containing protein</fullName>
    </recommendedName>
</protein>
<name>A0A8T0NWL8_PANVG</name>
<dbReference type="InterPro" id="IPR050796">
    <property type="entry name" value="SCF_F-box_component"/>
</dbReference>
<evidence type="ECO:0000313" key="2">
    <source>
        <dbReference type="EMBL" id="KAG2553967.1"/>
    </source>
</evidence>
<sequence length="312" mass="35210">MATKKKARKDETEEAAAAAAPRKPSTKRKRKSKSKSKSKRGSSAAAASTTICNDDVLRSIFARLPVRSLVASMTLSKHHRRMILSPEFRSLCCRLGPPLPAPQIAYIATEKISSRCRQRTVSAFHSFHVADAAGPSSCNAPTRSLIGPRYIDMEYVNTCNGVLLFDGSQRCVLWNPCVANSDKEVAIPGWKHYNGDRVLGFGYGRRSQTYKLLVSRKCEGDSSPRRRSHREYPKDLLVYSLRDTGEQMRLRMMLPGRQEGEGFFYQPYNYSQEIVLNSIYIDGIIYLLHVPKRVVFAFDVDHHQLTREGPHT</sequence>
<gene>
    <name evidence="2" type="ORF">PVAP13_9KG632401</name>
</gene>
<reference evidence="2" key="1">
    <citation type="submission" date="2020-05" db="EMBL/GenBank/DDBJ databases">
        <title>WGS assembly of Panicum virgatum.</title>
        <authorList>
            <person name="Lovell J.T."/>
            <person name="Jenkins J."/>
            <person name="Shu S."/>
            <person name="Juenger T.E."/>
            <person name="Schmutz J."/>
        </authorList>
    </citation>
    <scope>NUCLEOTIDE SEQUENCE</scope>
    <source>
        <strain evidence="2">AP13</strain>
    </source>
</reference>
<proteinExistence type="predicted"/>
<dbReference type="InterPro" id="IPR036047">
    <property type="entry name" value="F-box-like_dom_sf"/>
</dbReference>
<dbReference type="PANTHER" id="PTHR31672:SF13">
    <property type="entry name" value="F-BOX PROTEIN CPR30-LIKE"/>
    <property type="match status" value="1"/>
</dbReference>